<keyword evidence="1" id="KW-0812">Transmembrane</keyword>
<keyword evidence="3" id="KW-1185">Reference proteome</keyword>
<comment type="caution">
    <text evidence="2">The sequence shown here is derived from an EMBL/GenBank/DDBJ whole genome shotgun (WGS) entry which is preliminary data.</text>
</comment>
<feature type="transmembrane region" description="Helical" evidence="1">
    <location>
        <begin position="148"/>
        <end position="173"/>
    </location>
</feature>
<keyword evidence="1" id="KW-1133">Transmembrane helix</keyword>
<reference evidence="3" key="1">
    <citation type="submission" date="2015-07" db="EMBL/GenBank/DDBJ databases">
        <title>Fjat-14235 jcm11544.</title>
        <authorList>
            <person name="Liu B."/>
            <person name="Wang J."/>
            <person name="Zhu Y."/>
            <person name="Liu G."/>
            <person name="Chen Q."/>
            <person name="Chen Z."/>
            <person name="Lan J."/>
            <person name="Che J."/>
            <person name="Ge C."/>
            <person name="Shi H."/>
            <person name="Pan Z."/>
            <person name="Liu X."/>
        </authorList>
    </citation>
    <scope>NUCLEOTIDE SEQUENCE [LARGE SCALE GENOMIC DNA]</scope>
    <source>
        <strain evidence="3">JCM 11544</strain>
    </source>
</reference>
<proteinExistence type="predicted"/>
<dbReference type="EMBL" id="LGUE01000005">
    <property type="protein sequence ID" value="KON83949.1"/>
    <property type="molecule type" value="Genomic_DNA"/>
</dbReference>
<feature type="transmembrane region" description="Helical" evidence="1">
    <location>
        <begin position="12"/>
        <end position="33"/>
    </location>
</feature>
<name>A0A0M0G2D3_9BACI</name>
<organism evidence="2 3">
    <name type="scientific">Rossellomorea marisflavi</name>
    <dbReference type="NCBI Taxonomy" id="189381"/>
    <lineage>
        <taxon>Bacteria</taxon>
        <taxon>Bacillati</taxon>
        <taxon>Bacillota</taxon>
        <taxon>Bacilli</taxon>
        <taxon>Bacillales</taxon>
        <taxon>Bacillaceae</taxon>
        <taxon>Rossellomorea</taxon>
    </lineage>
</organism>
<dbReference type="STRING" id="189381.GCA_900166615_02374"/>
<gene>
    <name evidence="2" type="ORF">AF331_17530</name>
</gene>
<sequence length="191" mass="21194">MKNTYLTSYLPILSILLFSLTFSVYGVGVFETLSKKIGVYAGMSEFLSEMQLKLAILVLLMMVFFMILSALKLIAETINGISMLFFSVDSEGELYNKVRPGSMIYFLGGLVSVLSLQSFKGLIAIFVLTSAVYFFYFVNKISSSLTKVGLLGVVTMQLFSWAALILTIFFVLIKLYNGLMASLPIISEVKL</sequence>
<accession>A0A0M0G2D3</accession>
<dbReference type="AlphaFoldDB" id="A0A0M0G2D3"/>
<feature type="transmembrane region" description="Helical" evidence="1">
    <location>
        <begin position="103"/>
        <end position="136"/>
    </location>
</feature>
<protein>
    <submittedName>
        <fullName evidence="2">Membrane protein</fullName>
    </submittedName>
</protein>
<keyword evidence="1" id="KW-0472">Membrane</keyword>
<evidence type="ECO:0000313" key="2">
    <source>
        <dbReference type="EMBL" id="KON83949.1"/>
    </source>
</evidence>
<dbReference type="RefSeq" id="WP_235576426.1">
    <property type="nucleotide sequence ID" value="NZ_JAMQJB010000013.1"/>
</dbReference>
<dbReference type="Pfam" id="PF17328">
    <property type="entry name" value="DUF5366"/>
    <property type="match status" value="1"/>
</dbReference>
<feature type="transmembrane region" description="Helical" evidence="1">
    <location>
        <begin position="54"/>
        <end position="75"/>
    </location>
</feature>
<dbReference type="Proteomes" id="UP000037405">
    <property type="component" value="Unassembled WGS sequence"/>
</dbReference>
<evidence type="ECO:0000256" key="1">
    <source>
        <dbReference type="SAM" id="Phobius"/>
    </source>
</evidence>
<dbReference type="InterPro" id="IPR035289">
    <property type="entry name" value="DUF5366"/>
</dbReference>
<evidence type="ECO:0000313" key="3">
    <source>
        <dbReference type="Proteomes" id="UP000037405"/>
    </source>
</evidence>
<dbReference type="PATRIC" id="fig|189381.12.peg.4514"/>